<protein>
    <recommendedName>
        <fullName evidence="3">Transposase (putative) gypsy type domain-containing protein</fullName>
    </recommendedName>
</protein>
<feature type="region of interest" description="Disordered" evidence="2">
    <location>
        <begin position="385"/>
        <end position="441"/>
    </location>
</feature>
<keyword evidence="1" id="KW-0175">Coiled coil</keyword>
<evidence type="ECO:0000256" key="2">
    <source>
        <dbReference type="SAM" id="MobiDB-lite"/>
    </source>
</evidence>
<name>A0AAP0BDE2_9ASPA</name>
<evidence type="ECO:0000259" key="3">
    <source>
        <dbReference type="Pfam" id="PF04195"/>
    </source>
</evidence>
<keyword evidence="5" id="KW-1185">Reference proteome</keyword>
<gene>
    <name evidence="4" type="ORF">KSP39_PZI013143</name>
</gene>
<accession>A0AAP0BDE2</accession>
<dbReference type="InterPro" id="IPR007321">
    <property type="entry name" value="Transposase_28"/>
</dbReference>
<feature type="coiled-coil region" evidence="1">
    <location>
        <begin position="580"/>
        <end position="607"/>
    </location>
</feature>
<sequence>MVGGGGKADERGKCAWTFFEHDFPPAVITERKFVDVVGNYNPRGFEARRPEKEERINELSADEFAFSTAHFEAGLRLPLWPEVRQVFKYYGVVPGTHAKVRKTVNKSHNWLKKFIFVKGDFGNIPFSPVQLGEASYRLLSLGGHEAGLFGFFAGKNFEAHAINFADAAFKKSITTEKELATFKERSLPDEYSARLPTRSERLNTHIEGSLVMSLRHFDAGLRLPFWPEFCEILRYFGIVPAQINPNGVAIIMGFLCFLREERIAFDLSVFRRIFAFAATSEGVIFFSSHVCTLVGTANKVHRWSEQLIVIHGDFGGILGRPHQPADVAFLPPILEGAREQLFEYFRGRRFDVIFWQLNVNVLEPVHPNEISNELPEKPLPLAKEVAATQSDSRPPADVGEKKAVKGKSRASSQGPARKRAKTSSPRSVDCRLPTGAQSPHFHPNYGLGQGVVDAFGRPLVTWSAGENSVSLSTNLPSWSTDWEDNGEAFAVLHAIYGRADAESVMELTPTELAHQSACALARSAELGHYSARKLLEVTDALKVVSKKAIDLGMQSVRWKDFEVLTLVISQAVEIEAAKKLSECEEKLAASQAELEAAQTRAAVMETRLIAAEGRPNSSTSLPEDPARVVKQSRILWEERSSVRREIARAAGNVERNRIEKEILAIPHSAQAA</sequence>
<organism evidence="4 5">
    <name type="scientific">Platanthera zijinensis</name>
    <dbReference type="NCBI Taxonomy" id="2320716"/>
    <lineage>
        <taxon>Eukaryota</taxon>
        <taxon>Viridiplantae</taxon>
        <taxon>Streptophyta</taxon>
        <taxon>Embryophyta</taxon>
        <taxon>Tracheophyta</taxon>
        <taxon>Spermatophyta</taxon>
        <taxon>Magnoliopsida</taxon>
        <taxon>Liliopsida</taxon>
        <taxon>Asparagales</taxon>
        <taxon>Orchidaceae</taxon>
        <taxon>Orchidoideae</taxon>
        <taxon>Orchideae</taxon>
        <taxon>Orchidinae</taxon>
        <taxon>Platanthera</taxon>
    </lineage>
</organism>
<comment type="caution">
    <text evidence="4">The sequence shown here is derived from an EMBL/GenBank/DDBJ whole genome shotgun (WGS) entry which is preliminary data.</text>
</comment>
<reference evidence="4 5" key="1">
    <citation type="journal article" date="2022" name="Nat. Plants">
        <title>Genomes of leafy and leafless Platanthera orchids illuminate the evolution of mycoheterotrophy.</title>
        <authorList>
            <person name="Li M.H."/>
            <person name="Liu K.W."/>
            <person name="Li Z."/>
            <person name="Lu H.C."/>
            <person name="Ye Q.L."/>
            <person name="Zhang D."/>
            <person name="Wang J.Y."/>
            <person name="Li Y.F."/>
            <person name="Zhong Z.M."/>
            <person name="Liu X."/>
            <person name="Yu X."/>
            <person name="Liu D.K."/>
            <person name="Tu X.D."/>
            <person name="Liu B."/>
            <person name="Hao Y."/>
            <person name="Liao X.Y."/>
            <person name="Jiang Y.T."/>
            <person name="Sun W.H."/>
            <person name="Chen J."/>
            <person name="Chen Y.Q."/>
            <person name="Ai Y."/>
            <person name="Zhai J.W."/>
            <person name="Wu S.S."/>
            <person name="Zhou Z."/>
            <person name="Hsiao Y.Y."/>
            <person name="Wu W.L."/>
            <person name="Chen Y.Y."/>
            <person name="Lin Y.F."/>
            <person name="Hsu J.L."/>
            <person name="Li C.Y."/>
            <person name="Wang Z.W."/>
            <person name="Zhao X."/>
            <person name="Zhong W.Y."/>
            <person name="Ma X.K."/>
            <person name="Ma L."/>
            <person name="Huang J."/>
            <person name="Chen G.Z."/>
            <person name="Huang M.Z."/>
            <person name="Huang L."/>
            <person name="Peng D.H."/>
            <person name="Luo Y.B."/>
            <person name="Zou S.Q."/>
            <person name="Chen S.P."/>
            <person name="Lan S."/>
            <person name="Tsai W.C."/>
            <person name="Van de Peer Y."/>
            <person name="Liu Z.J."/>
        </authorList>
    </citation>
    <scope>NUCLEOTIDE SEQUENCE [LARGE SCALE GENOMIC DNA]</scope>
    <source>
        <strain evidence="4">Lor287</strain>
    </source>
</reference>
<dbReference type="Proteomes" id="UP001418222">
    <property type="component" value="Unassembled WGS sequence"/>
</dbReference>
<evidence type="ECO:0000256" key="1">
    <source>
        <dbReference type="SAM" id="Coils"/>
    </source>
</evidence>
<dbReference type="EMBL" id="JBBWWQ010000011">
    <property type="protein sequence ID" value="KAK8935720.1"/>
    <property type="molecule type" value="Genomic_DNA"/>
</dbReference>
<feature type="domain" description="Transposase (putative) gypsy type" evidence="3">
    <location>
        <begin position="211"/>
        <end position="275"/>
    </location>
</feature>
<evidence type="ECO:0000313" key="5">
    <source>
        <dbReference type="Proteomes" id="UP001418222"/>
    </source>
</evidence>
<dbReference type="AlphaFoldDB" id="A0AAP0BDE2"/>
<evidence type="ECO:0000313" key="4">
    <source>
        <dbReference type="EMBL" id="KAK8935720.1"/>
    </source>
</evidence>
<proteinExistence type="predicted"/>
<dbReference type="Pfam" id="PF04195">
    <property type="entry name" value="Transposase_28"/>
    <property type="match status" value="1"/>
</dbReference>